<feature type="compositionally biased region" description="Polar residues" evidence="1">
    <location>
        <begin position="1"/>
        <end position="19"/>
    </location>
</feature>
<evidence type="ECO:0000313" key="2">
    <source>
        <dbReference type="EMBL" id="KAL2344254.1"/>
    </source>
</evidence>
<dbReference type="EMBL" id="JBGMDY010000002">
    <property type="protein sequence ID" value="KAL2344254.1"/>
    <property type="molecule type" value="Genomic_DNA"/>
</dbReference>
<feature type="region of interest" description="Disordered" evidence="1">
    <location>
        <begin position="1"/>
        <end position="48"/>
    </location>
</feature>
<sequence>MSLTVSCRSCNKPNRTSTVPGYRTPSKPPMGVQQNQNTKLQTKTNHEEDVRLRRKAVNSLPPLLPLLRFSSL</sequence>
<feature type="compositionally biased region" description="Low complexity" evidence="1">
    <location>
        <begin position="33"/>
        <end position="43"/>
    </location>
</feature>
<accession>A0ABD1N842</accession>
<evidence type="ECO:0000256" key="1">
    <source>
        <dbReference type="SAM" id="MobiDB-lite"/>
    </source>
</evidence>
<name>A0ABD1N842_9FABA</name>
<gene>
    <name evidence="2" type="ORF">Fmac_005539</name>
</gene>
<comment type="caution">
    <text evidence="2">The sequence shown here is derived from an EMBL/GenBank/DDBJ whole genome shotgun (WGS) entry which is preliminary data.</text>
</comment>
<reference evidence="2 3" key="1">
    <citation type="submission" date="2024-08" db="EMBL/GenBank/DDBJ databases">
        <title>Insights into the chromosomal genome structure of Flemingia macrophylla.</title>
        <authorList>
            <person name="Ding Y."/>
            <person name="Zhao Y."/>
            <person name="Bi W."/>
            <person name="Wu M."/>
            <person name="Zhao G."/>
            <person name="Gong Y."/>
            <person name="Li W."/>
            <person name="Zhang P."/>
        </authorList>
    </citation>
    <scope>NUCLEOTIDE SEQUENCE [LARGE SCALE GENOMIC DNA]</scope>
    <source>
        <strain evidence="2">DYQJB</strain>
        <tissue evidence="2">Leaf</tissue>
    </source>
</reference>
<keyword evidence="3" id="KW-1185">Reference proteome</keyword>
<evidence type="ECO:0000313" key="3">
    <source>
        <dbReference type="Proteomes" id="UP001603857"/>
    </source>
</evidence>
<organism evidence="2 3">
    <name type="scientific">Flemingia macrophylla</name>
    <dbReference type="NCBI Taxonomy" id="520843"/>
    <lineage>
        <taxon>Eukaryota</taxon>
        <taxon>Viridiplantae</taxon>
        <taxon>Streptophyta</taxon>
        <taxon>Embryophyta</taxon>
        <taxon>Tracheophyta</taxon>
        <taxon>Spermatophyta</taxon>
        <taxon>Magnoliopsida</taxon>
        <taxon>eudicotyledons</taxon>
        <taxon>Gunneridae</taxon>
        <taxon>Pentapetalae</taxon>
        <taxon>rosids</taxon>
        <taxon>fabids</taxon>
        <taxon>Fabales</taxon>
        <taxon>Fabaceae</taxon>
        <taxon>Papilionoideae</taxon>
        <taxon>50 kb inversion clade</taxon>
        <taxon>NPAAA clade</taxon>
        <taxon>indigoferoid/millettioid clade</taxon>
        <taxon>Phaseoleae</taxon>
        <taxon>Flemingia</taxon>
    </lineage>
</organism>
<proteinExistence type="predicted"/>
<dbReference type="Proteomes" id="UP001603857">
    <property type="component" value="Unassembled WGS sequence"/>
</dbReference>
<protein>
    <submittedName>
        <fullName evidence="2">Uncharacterized protein</fullName>
    </submittedName>
</protein>
<dbReference type="AlphaFoldDB" id="A0ABD1N842"/>